<protein>
    <submittedName>
        <fullName evidence="1">Uncharacterized protein</fullName>
    </submittedName>
</protein>
<dbReference type="Proteomes" id="UP000019586">
    <property type="component" value="Chromosome"/>
</dbReference>
<dbReference type="KEGG" id="kps:KPNJ2_03990"/>
<dbReference type="HOGENOM" id="CLU_186782_0_0_6"/>
<name>W8UNW7_KLEPN</name>
<reference evidence="1 2" key="1">
    <citation type="journal article" date="2014" name="Proc. Natl. Acad. Sci. U.S.A.">
        <title>Molecular dissection of the evolution of carbapenem-resistant multilocus sequence type 258 Klebsiella pneumoniae.</title>
        <authorList>
            <person name="Deleo F.R."/>
            <person name="Chen L."/>
            <person name="Porcella S.F."/>
            <person name="Martens C.A."/>
            <person name="Kobayashi S.D."/>
            <person name="Porter A.R."/>
            <person name="Chavda K.D."/>
            <person name="Jacobs M.R."/>
            <person name="Mathema B."/>
            <person name="Olsen R.J."/>
            <person name="Bonomo R.A."/>
            <person name="Musser J.M."/>
            <person name="Kreiswirth B.N."/>
        </authorList>
    </citation>
    <scope>NUCLEOTIDE SEQUENCE [LARGE SCALE GENOMIC DNA]</scope>
    <source>
        <strain evidence="1">30684/NJST258_2</strain>
    </source>
</reference>
<dbReference type="AlphaFoldDB" id="W8UNW7"/>
<organism evidence="1 2">
    <name type="scientific">Klebsiella pneumoniae 30684/NJST258_2</name>
    <dbReference type="NCBI Taxonomy" id="1420013"/>
    <lineage>
        <taxon>Bacteria</taxon>
        <taxon>Pseudomonadati</taxon>
        <taxon>Pseudomonadota</taxon>
        <taxon>Gammaproteobacteria</taxon>
        <taxon>Enterobacterales</taxon>
        <taxon>Enterobacteriaceae</taxon>
        <taxon>Klebsiella/Raoultella group</taxon>
        <taxon>Klebsiella</taxon>
        <taxon>Klebsiella pneumoniae complex</taxon>
    </lineage>
</organism>
<proteinExistence type="predicted"/>
<evidence type="ECO:0000313" key="1">
    <source>
        <dbReference type="EMBL" id="AHM80770.1"/>
    </source>
</evidence>
<accession>W8UNW7</accession>
<sequence length="92" mass="10858">MVIIRLSKVSPGLKNMSDVQKFDFKRCWLDLSPAEREEFASDAGTTSHYIQVHLTGRRRIPRKPLLERLFKACKSRKWISAKSDLVLWFHER</sequence>
<dbReference type="PATRIC" id="fig|1420013.3.peg.3751"/>
<evidence type="ECO:0000313" key="2">
    <source>
        <dbReference type="Proteomes" id="UP000019586"/>
    </source>
</evidence>
<dbReference type="EMBL" id="CP006918">
    <property type="protein sequence ID" value="AHM80770.1"/>
    <property type="molecule type" value="Genomic_DNA"/>
</dbReference>
<gene>
    <name evidence="1" type="ORF">KPNJ2_03990</name>
</gene>